<dbReference type="STRING" id="234267.Acid_2374"/>
<evidence type="ECO:0000313" key="2">
    <source>
        <dbReference type="EMBL" id="ABJ83363.1"/>
    </source>
</evidence>
<dbReference type="KEGG" id="sus:Acid_2374"/>
<name>Q025F6_SOLUE</name>
<dbReference type="SUPFAM" id="SSF47781">
    <property type="entry name" value="RuvA domain 2-like"/>
    <property type="match status" value="1"/>
</dbReference>
<feature type="chain" id="PRO_5004163679" description="Cytochrome c domain-containing protein" evidence="1">
    <location>
        <begin position="18"/>
        <end position="154"/>
    </location>
</feature>
<dbReference type="InParanoid" id="Q025F6"/>
<dbReference type="InterPro" id="IPR036909">
    <property type="entry name" value="Cyt_c-like_dom_sf"/>
</dbReference>
<dbReference type="InterPro" id="IPR010994">
    <property type="entry name" value="RuvA_2-like"/>
</dbReference>
<dbReference type="Gene3D" id="1.10.150.280">
    <property type="entry name" value="AF1531-like domain"/>
    <property type="match status" value="1"/>
</dbReference>
<dbReference type="FunCoup" id="Q025F6">
    <property type="interactions" value="37"/>
</dbReference>
<organism evidence="2">
    <name type="scientific">Solibacter usitatus (strain Ellin6076)</name>
    <dbReference type="NCBI Taxonomy" id="234267"/>
    <lineage>
        <taxon>Bacteria</taxon>
        <taxon>Pseudomonadati</taxon>
        <taxon>Acidobacteriota</taxon>
        <taxon>Terriglobia</taxon>
        <taxon>Bryobacterales</taxon>
        <taxon>Solibacteraceae</taxon>
        <taxon>Candidatus Solibacter</taxon>
    </lineage>
</organism>
<dbReference type="HOGENOM" id="CLU_126048_0_0_0"/>
<dbReference type="EMBL" id="CP000473">
    <property type="protein sequence ID" value="ABJ83363.1"/>
    <property type="molecule type" value="Genomic_DNA"/>
</dbReference>
<keyword evidence="1" id="KW-0732">Signal</keyword>
<evidence type="ECO:0000256" key="1">
    <source>
        <dbReference type="SAM" id="SignalP"/>
    </source>
</evidence>
<dbReference type="eggNOG" id="COG1555">
    <property type="taxonomic scope" value="Bacteria"/>
</dbReference>
<dbReference type="SUPFAM" id="SSF46626">
    <property type="entry name" value="Cytochrome c"/>
    <property type="match status" value="1"/>
</dbReference>
<protein>
    <recommendedName>
        <fullName evidence="3">Cytochrome c domain-containing protein</fullName>
    </recommendedName>
</protein>
<sequence precursor="true">MKKLAVWVALAVICVFAADEKEAAQLPDGEGKALVGKVCIDCHGAGNFRRARMTPEEWSDSVADMVDRGAKASPADVDAIVGYLAKNFGRESKVQMNSAPLVEIKVVLGFSVPESQAVVDYREVKGGIKSFEELLKVPGVDAAKAEAARAKMAF</sequence>
<dbReference type="OrthoDB" id="115232at2"/>
<reference evidence="2" key="1">
    <citation type="submission" date="2006-10" db="EMBL/GenBank/DDBJ databases">
        <title>Complete sequence of Solibacter usitatus Ellin6076.</title>
        <authorList>
            <consortium name="US DOE Joint Genome Institute"/>
            <person name="Copeland A."/>
            <person name="Lucas S."/>
            <person name="Lapidus A."/>
            <person name="Barry K."/>
            <person name="Detter J.C."/>
            <person name="Glavina del Rio T."/>
            <person name="Hammon N."/>
            <person name="Israni S."/>
            <person name="Dalin E."/>
            <person name="Tice H."/>
            <person name="Pitluck S."/>
            <person name="Thompson L.S."/>
            <person name="Brettin T."/>
            <person name="Bruce D."/>
            <person name="Han C."/>
            <person name="Tapia R."/>
            <person name="Gilna P."/>
            <person name="Schmutz J."/>
            <person name="Larimer F."/>
            <person name="Land M."/>
            <person name="Hauser L."/>
            <person name="Kyrpides N."/>
            <person name="Mikhailova N."/>
            <person name="Janssen P.H."/>
            <person name="Kuske C.R."/>
            <person name="Richardson P."/>
        </authorList>
    </citation>
    <scope>NUCLEOTIDE SEQUENCE</scope>
    <source>
        <strain evidence="2">Ellin6076</strain>
    </source>
</reference>
<dbReference type="Gene3D" id="1.10.760.10">
    <property type="entry name" value="Cytochrome c-like domain"/>
    <property type="match status" value="1"/>
</dbReference>
<accession>Q025F6</accession>
<proteinExistence type="predicted"/>
<gene>
    <name evidence="2" type="ordered locus">Acid_2374</name>
</gene>
<dbReference type="AlphaFoldDB" id="Q025F6"/>
<dbReference type="GO" id="GO:0020037">
    <property type="term" value="F:heme binding"/>
    <property type="evidence" value="ECO:0007669"/>
    <property type="project" value="InterPro"/>
</dbReference>
<dbReference type="Pfam" id="PF12836">
    <property type="entry name" value="HHH_3"/>
    <property type="match status" value="1"/>
</dbReference>
<feature type="signal peptide" evidence="1">
    <location>
        <begin position="1"/>
        <end position="17"/>
    </location>
</feature>
<dbReference type="GO" id="GO:0009055">
    <property type="term" value="F:electron transfer activity"/>
    <property type="evidence" value="ECO:0007669"/>
    <property type="project" value="InterPro"/>
</dbReference>
<evidence type="ECO:0008006" key="3">
    <source>
        <dbReference type="Google" id="ProtNLM"/>
    </source>
</evidence>